<keyword evidence="1" id="KW-0732">Signal</keyword>
<name>A0A841HXS1_9DEIO</name>
<dbReference type="AlphaFoldDB" id="A0A841HXS1"/>
<gene>
    <name evidence="2" type="ORF">HNR42_000007</name>
</gene>
<protein>
    <submittedName>
        <fullName evidence="2">Uncharacterized protein</fullName>
    </submittedName>
</protein>
<organism evidence="2 3">
    <name type="scientific">Deinobacterium chartae</name>
    <dbReference type="NCBI Taxonomy" id="521158"/>
    <lineage>
        <taxon>Bacteria</taxon>
        <taxon>Thermotogati</taxon>
        <taxon>Deinococcota</taxon>
        <taxon>Deinococci</taxon>
        <taxon>Deinococcales</taxon>
        <taxon>Deinococcaceae</taxon>
        <taxon>Deinobacterium</taxon>
    </lineage>
</organism>
<feature type="chain" id="PRO_5032436119" evidence="1">
    <location>
        <begin position="20"/>
        <end position="148"/>
    </location>
</feature>
<dbReference type="Proteomes" id="UP000569951">
    <property type="component" value="Unassembled WGS sequence"/>
</dbReference>
<evidence type="ECO:0000313" key="3">
    <source>
        <dbReference type="Proteomes" id="UP000569951"/>
    </source>
</evidence>
<feature type="signal peptide" evidence="1">
    <location>
        <begin position="1"/>
        <end position="19"/>
    </location>
</feature>
<sequence>MKNIVLMLAASLALSTAFAAAPHYRTVDERGHTMFSVNISTPQGGSKTEDVYLKGLTRTDLGLAAGQTDLSRKLTVVSVKAPAGLKVAMTSARALSETDLEPTVKLGIQVSSDSRISSGAYPIELVLSTEQGEQIVINTSAVVFPDGR</sequence>
<keyword evidence="3" id="KW-1185">Reference proteome</keyword>
<accession>A0A841HXS1</accession>
<evidence type="ECO:0000313" key="2">
    <source>
        <dbReference type="EMBL" id="MBB6096595.1"/>
    </source>
</evidence>
<proteinExistence type="predicted"/>
<comment type="caution">
    <text evidence="2">The sequence shown here is derived from an EMBL/GenBank/DDBJ whole genome shotgun (WGS) entry which is preliminary data.</text>
</comment>
<dbReference type="EMBL" id="JACHHG010000001">
    <property type="protein sequence ID" value="MBB6096595.1"/>
    <property type="molecule type" value="Genomic_DNA"/>
</dbReference>
<evidence type="ECO:0000256" key="1">
    <source>
        <dbReference type="SAM" id="SignalP"/>
    </source>
</evidence>
<reference evidence="2 3" key="1">
    <citation type="submission" date="2020-08" db="EMBL/GenBank/DDBJ databases">
        <title>Genomic Encyclopedia of Type Strains, Phase IV (KMG-IV): sequencing the most valuable type-strain genomes for metagenomic binning, comparative biology and taxonomic classification.</title>
        <authorList>
            <person name="Goeker M."/>
        </authorList>
    </citation>
    <scope>NUCLEOTIDE SEQUENCE [LARGE SCALE GENOMIC DNA]</scope>
    <source>
        <strain evidence="2 3">DSM 21458</strain>
    </source>
</reference>
<dbReference type="RefSeq" id="WP_183983229.1">
    <property type="nucleotide sequence ID" value="NZ_JACHHG010000001.1"/>
</dbReference>